<dbReference type="GO" id="GO:0016740">
    <property type="term" value="F:transferase activity"/>
    <property type="evidence" value="ECO:0007669"/>
    <property type="project" value="UniProtKB-KW"/>
</dbReference>
<name>A0A1H5Y9L9_9BACT</name>
<gene>
    <name evidence="2" type="ORF">SAMN05421819_2193</name>
</gene>
<evidence type="ECO:0000313" key="3">
    <source>
        <dbReference type="Proteomes" id="UP000236728"/>
    </source>
</evidence>
<accession>A0A1H5Y9L9</accession>
<dbReference type="InterPro" id="IPR029044">
    <property type="entry name" value="Nucleotide-diphossugar_trans"/>
</dbReference>
<dbReference type="PANTHER" id="PTHR43685:SF2">
    <property type="entry name" value="GLYCOSYLTRANSFERASE 2-LIKE DOMAIN-CONTAINING PROTEIN"/>
    <property type="match status" value="1"/>
</dbReference>
<dbReference type="AlphaFoldDB" id="A0A1H5Y9L9"/>
<keyword evidence="2" id="KW-0808">Transferase</keyword>
<dbReference type="EMBL" id="FNVA01000003">
    <property type="protein sequence ID" value="SEG20668.1"/>
    <property type="molecule type" value="Genomic_DNA"/>
</dbReference>
<evidence type="ECO:0000313" key="2">
    <source>
        <dbReference type="EMBL" id="SEG20668.1"/>
    </source>
</evidence>
<evidence type="ECO:0000259" key="1">
    <source>
        <dbReference type="Pfam" id="PF00535"/>
    </source>
</evidence>
<dbReference type="Gene3D" id="3.90.550.10">
    <property type="entry name" value="Spore Coat Polysaccharide Biosynthesis Protein SpsA, Chain A"/>
    <property type="match status" value="1"/>
</dbReference>
<dbReference type="InterPro" id="IPR001173">
    <property type="entry name" value="Glyco_trans_2-like"/>
</dbReference>
<proteinExistence type="predicted"/>
<dbReference type="PANTHER" id="PTHR43685">
    <property type="entry name" value="GLYCOSYLTRANSFERASE"/>
    <property type="match status" value="1"/>
</dbReference>
<keyword evidence="3" id="KW-1185">Reference proteome</keyword>
<protein>
    <submittedName>
        <fullName evidence="2">Glycosyltransferase involved in cell wall bisynthesis</fullName>
    </submittedName>
</protein>
<dbReference type="InterPro" id="IPR050834">
    <property type="entry name" value="Glycosyltransf_2"/>
</dbReference>
<feature type="domain" description="Glycosyltransferase 2-like" evidence="1">
    <location>
        <begin position="23"/>
        <end position="143"/>
    </location>
</feature>
<dbReference type="SUPFAM" id="SSF53448">
    <property type="entry name" value="Nucleotide-diphospho-sugar transferases"/>
    <property type="match status" value="1"/>
</dbReference>
<dbReference type="Proteomes" id="UP000236728">
    <property type="component" value="Unassembled WGS sequence"/>
</dbReference>
<organism evidence="2 3">
    <name type="scientific">Bryocella elongata</name>
    <dbReference type="NCBI Taxonomy" id="863522"/>
    <lineage>
        <taxon>Bacteria</taxon>
        <taxon>Pseudomonadati</taxon>
        <taxon>Acidobacteriota</taxon>
        <taxon>Terriglobia</taxon>
        <taxon>Terriglobales</taxon>
        <taxon>Acidobacteriaceae</taxon>
        <taxon>Bryocella</taxon>
    </lineage>
</organism>
<dbReference type="Pfam" id="PF00535">
    <property type="entry name" value="Glycos_transf_2"/>
    <property type="match status" value="1"/>
</dbReference>
<sequence>MYELVPPEAMDVAADSAPWSVTAVVAVYNGARFLRAAIESILNQTRPVDEIIVVDDGSQDDSAEIARSYPNVQVLTQPNMGVVRSRNRGITDATSTWIAFLDQDDVWLPDKMERQIAGLQANPVAEVCMCGFQILIDGKPGEIRRAPENFARSLEHGCLALPSGTVARKSALVRVGGFHVDAAKAEDWDLLVRLKRSGTIFMSFPEPLMLYRRHGANVTNDPAHIYTGDLEVFDRLILPGIAAPLRPLARWRRVSMLEGDRSILEREQGQPHLTRMLRSLAMWPFGNGKRYRIAAHMVLRRLGAVGDDSIPPSAN</sequence>
<reference evidence="2 3" key="1">
    <citation type="submission" date="2016-10" db="EMBL/GenBank/DDBJ databases">
        <authorList>
            <person name="de Groot N.N."/>
        </authorList>
    </citation>
    <scope>NUCLEOTIDE SEQUENCE [LARGE SCALE GENOMIC DNA]</scope>
    <source>
        <strain evidence="2 3">DSM 22489</strain>
    </source>
</reference>